<feature type="signal peptide" evidence="3">
    <location>
        <begin position="1"/>
        <end position="19"/>
    </location>
</feature>
<keyword evidence="6" id="KW-1185">Reference proteome</keyword>
<evidence type="ECO:0000256" key="3">
    <source>
        <dbReference type="SAM" id="SignalP"/>
    </source>
</evidence>
<feature type="domain" description="Alginate lyase" evidence="4">
    <location>
        <begin position="98"/>
        <end position="328"/>
    </location>
</feature>
<keyword evidence="1 3" id="KW-0732">Signal</keyword>
<proteinExistence type="predicted"/>
<dbReference type="OrthoDB" id="5302720at2759"/>
<dbReference type="GO" id="GO:0042597">
    <property type="term" value="C:periplasmic space"/>
    <property type="evidence" value="ECO:0007669"/>
    <property type="project" value="InterPro"/>
</dbReference>
<dbReference type="Gene3D" id="1.50.10.100">
    <property type="entry name" value="Chondroitin AC/alginate lyase"/>
    <property type="match status" value="1"/>
</dbReference>
<keyword evidence="2" id="KW-0456">Lyase</keyword>
<organism evidence="5 6">
    <name type="scientific">Botrytis tulipae</name>
    <dbReference type="NCBI Taxonomy" id="87230"/>
    <lineage>
        <taxon>Eukaryota</taxon>
        <taxon>Fungi</taxon>
        <taxon>Dikarya</taxon>
        <taxon>Ascomycota</taxon>
        <taxon>Pezizomycotina</taxon>
        <taxon>Leotiomycetes</taxon>
        <taxon>Helotiales</taxon>
        <taxon>Sclerotiniaceae</taxon>
        <taxon>Botrytis</taxon>
    </lineage>
</organism>
<evidence type="ECO:0000313" key="5">
    <source>
        <dbReference type="EMBL" id="TGO09839.1"/>
    </source>
</evidence>
<gene>
    <name evidence="5" type="ORF">BTUL_0153g00250</name>
</gene>
<dbReference type="GO" id="GO:0016829">
    <property type="term" value="F:lyase activity"/>
    <property type="evidence" value="ECO:0007669"/>
    <property type="project" value="UniProtKB-KW"/>
</dbReference>
<dbReference type="SUPFAM" id="SSF48230">
    <property type="entry name" value="Chondroitin AC/alginate lyase"/>
    <property type="match status" value="1"/>
</dbReference>
<dbReference type="EMBL" id="PQXH01000153">
    <property type="protein sequence ID" value="TGO09839.1"/>
    <property type="molecule type" value="Genomic_DNA"/>
</dbReference>
<evidence type="ECO:0000313" key="6">
    <source>
        <dbReference type="Proteomes" id="UP000297777"/>
    </source>
</evidence>
<dbReference type="InterPro" id="IPR008929">
    <property type="entry name" value="Chondroitin_lyas"/>
</dbReference>
<dbReference type="AlphaFoldDB" id="A0A4Z1EF40"/>
<evidence type="ECO:0000259" key="4">
    <source>
        <dbReference type="Pfam" id="PF05426"/>
    </source>
</evidence>
<dbReference type="InterPro" id="IPR008397">
    <property type="entry name" value="Alginate_lyase_dom"/>
</dbReference>
<accession>A0A4Z1EF40</accession>
<reference evidence="5 6" key="1">
    <citation type="submission" date="2017-12" db="EMBL/GenBank/DDBJ databases">
        <title>Comparative genomics of Botrytis spp.</title>
        <authorList>
            <person name="Valero-Jimenez C.A."/>
            <person name="Tapia P."/>
            <person name="Veloso J."/>
            <person name="Silva-Moreno E."/>
            <person name="Staats M."/>
            <person name="Valdes J.H."/>
            <person name="Van Kan J.A.L."/>
        </authorList>
    </citation>
    <scope>NUCLEOTIDE SEQUENCE [LARGE SCALE GENOMIC DNA]</scope>
    <source>
        <strain evidence="5 6">Bt9001</strain>
    </source>
</reference>
<dbReference type="Pfam" id="PF05426">
    <property type="entry name" value="Alginate_lyase"/>
    <property type="match status" value="1"/>
</dbReference>
<evidence type="ECO:0000256" key="1">
    <source>
        <dbReference type="ARBA" id="ARBA00022729"/>
    </source>
</evidence>
<sequence>MQLKTSITVLSLWVLGTCARNIGRDGNSDGLLERGDEIQLFVHPGALHTAKDLSKIKVHIEKQEEPWYTAWKHLETEKLAQTTWLSTPQEILVRGSNDLYAENYAYAYRDAHSAYQLSLRWILSGNSSYADAAAATLNGWSANLTAIWGKEDMFLAAGLYGYQFANAGELLRTYSSWSAANQSSFSNMLGIFSEMNRNFLDDHNDKPDFYYANWDLCNIASLMAIGIFNDNATMYNYAADYFKYGLPDAAVANGALPFFSIANYTEEGSEKVLMQGQEAGRDQAHTLLDFSLLGVIGQQGYNQNVDLYATFGNQILNGAEYAAKYNTNNTVPYTPYTSWEGVLPGVANKSRFDIRPGFEAIYSHYAEIKSLNASWSKTYRDYVNKNLTANIEGGGGDYSPNSGGYDSLGHGTLMYRLEKSE</sequence>
<feature type="chain" id="PRO_5021372427" description="Alginate lyase domain-containing protein" evidence="3">
    <location>
        <begin position="20"/>
        <end position="421"/>
    </location>
</feature>
<comment type="caution">
    <text evidence="5">The sequence shown here is derived from an EMBL/GenBank/DDBJ whole genome shotgun (WGS) entry which is preliminary data.</text>
</comment>
<evidence type="ECO:0000256" key="2">
    <source>
        <dbReference type="ARBA" id="ARBA00023239"/>
    </source>
</evidence>
<protein>
    <recommendedName>
        <fullName evidence="4">Alginate lyase domain-containing protein</fullName>
    </recommendedName>
</protein>
<dbReference type="Proteomes" id="UP000297777">
    <property type="component" value="Unassembled WGS sequence"/>
</dbReference>
<name>A0A4Z1EF40_9HELO</name>